<accession>A0ABQ6VCP5</accession>
<dbReference type="Gene3D" id="3.20.20.70">
    <property type="entry name" value="Aldolase class I"/>
    <property type="match status" value="1"/>
</dbReference>
<protein>
    <submittedName>
        <fullName evidence="4">Nitronate monooxygenase</fullName>
    </submittedName>
</protein>
<dbReference type="InterPro" id="IPR013785">
    <property type="entry name" value="Aldolase_TIM"/>
</dbReference>
<keyword evidence="2" id="KW-0288">FMN</keyword>
<evidence type="ECO:0000313" key="4">
    <source>
        <dbReference type="EMBL" id="KAB3519263.1"/>
    </source>
</evidence>
<evidence type="ECO:0000256" key="3">
    <source>
        <dbReference type="ARBA" id="ARBA00023002"/>
    </source>
</evidence>
<dbReference type="InterPro" id="IPR004136">
    <property type="entry name" value="NMO"/>
</dbReference>
<dbReference type="PANTHER" id="PTHR32332:SF20">
    <property type="entry name" value="2-NITROPROPANE DIOXYGENASE-LIKE PROTEIN"/>
    <property type="match status" value="1"/>
</dbReference>
<dbReference type="Pfam" id="PF03060">
    <property type="entry name" value="NMO"/>
    <property type="match status" value="1"/>
</dbReference>
<proteinExistence type="predicted"/>
<keyword evidence="3" id="KW-0560">Oxidoreductase</keyword>
<gene>
    <name evidence="4" type="ORF">F8377_09785</name>
</gene>
<dbReference type="EMBL" id="WBZJ01000004">
    <property type="protein sequence ID" value="KAB3519263.1"/>
    <property type="molecule type" value="Genomic_DNA"/>
</dbReference>
<dbReference type="RefSeq" id="WP_151844895.1">
    <property type="nucleotide sequence ID" value="NZ_WBZJ01000004.1"/>
</dbReference>
<evidence type="ECO:0000256" key="2">
    <source>
        <dbReference type="ARBA" id="ARBA00022643"/>
    </source>
</evidence>
<evidence type="ECO:0000313" key="5">
    <source>
        <dbReference type="Proteomes" id="UP000436181"/>
    </source>
</evidence>
<sequence>MSSFTTRLTRLWGIDKPIVSAPMAGRAGGELARAVSLAGGLGTFGVSASASPEWITEQAAIARQGGVYGIGLMLWAMEKNPELGEQQWKAVLDARPSVVSLGFGDSTRYVEEAHDHGISVVQPVNTIAQLRTALAAEADAITVQGTDAGGHTGRLGTTPWMQIALDYMEIHAPAIPVAVAGGIGSGRGVASVLAAGADAAWVGTAFLASPECLGGEELQKASVNARSTDAVLTDIYDIAEQQAWDTETWPTRTIRNSFVDAYAELRERGEVSDDELIAARAPGGDYADELKLHAGQGVSLLRSRMPAGKVVDMLHDDAMHFLERMRTRLG</sequence>
<keyword evidence="4" id="KW-0503">Monooxygenase</keyword>
<dbReference type="PANTHER" id="PTHR32332">
    <property type="entry name" value="2-NITROPROPANE DIOXYGENASE"/>
    <property type="match status" value="1"/>
</dbReference>
<dbReference type="CDD" id="cd04730">
    <property type="entry name" value="NPD_like"/>
    <property type="match status" value="1"/>
</dbReference>
<name>A0ABQ6VCP5_9CORY</name>
<keyword evidence="5" id="KW-1185">Reference proteome</keyword>
<organism evidence="4 5">
    <name type="scientific">Corynebacterium zhongnanshanii</name>
    <dbReference type="NCBI Taxonomy" id="2768834"/>
    <lineage>
        <taxon>Bacteria</taxon>
        <taxon>Bacillati</taxon>
        <taxon>Actinomycetota</taxon>
        <taxon>Actinomycetes</taxon>
        <taxon>Mycobacteriales</taxon>
        <taxon>Corynebacteriaceae</taxon>
        <taxon>Corynebacterium</taxon>
    </lineage>
</organism>
<dbReference type="GO" id="GO:0004497">
    <property type="term" value="F:monooxygenase activity"/>
    <property type="evidence" value="ECO:0007669"/>
    <property type="project" value="UniProtKB-KW"/>
</dbReference>
<keyword evidence="1" id="KW-0285">Flavoprotein</keyword>
<reference evidence="4 5" key="1">
    <citation type="submission" date="2019-10" db="EMBL/GenBank/DDBJ databases">
        <title>Corynebacterium sp novel species isolated from the respiratory tract of Marmot.</title>
        <authorList>
            <person name="Zhang G."/>
        </authorList>
    </citation>
    <scope>NUCLEOTIDE SEQUENCE [LARGE SCALE GENOMIC DNA]</scope>
    <source>
        <strain evidence="4 5">336</strain>
    </source>
</reference>
<dbReference type="Proteomes" id="UP000436181">
    <property type="component" value="Unassembled WGS sequence"/>
</dbReference>
<dbReference type="SUPFAM" id="SSF51412">
    <property type="entry name" value="Inosine monophosphate dehydrogenase (IMPDH)"/>
    <property type="match status" value="1"/>
</dbReference>
<comment type="caution">
    <text evidence="4">The sequence shown here is derived from an EMBL/GenBank/DDBJ whole genome shotgun (WGS) entry which is preliminary data.</text>
</comment>
<evidence type="ECO:0000256" key="1">
    <source>
        <dbReference type="ARBA" id="ARBA00022630"/>
    </source>
</evidence>